<dbReference type="PANTHER" id="PTHR31352">
    <property type="entry name" value="BETA-AMYLASE 1, CHLOROPLASTIC"/>
    <property type="match status" value="1"/>
</dbReference>
<dbReference type="InterPro" id="IPR017853">
    <property type="entry name" value="GH"/>
</dbReference>
<dbReference type="InterPro" id="IPR001554">
    <property type="entry name" value="Glyco_hydro_14"/>
</dbReference>
<keyword evidence="8" id="KW-1185">Reference proteome</keyword>
<proteinExistence type="inferred from homology"/>
<protein>
    <recommendedName>
        <fullName evidence="5">Beta-amylase</fullName>
        <ecNumber evidence="5">3.2.1.2</ecNumber>
    </recommendedName>
</protein>
<feature type="compositionally biased region" description="Polar residues" evidence="6">
    <location>
        <begin position="367"/>
        <end position="382"/>
    </location>
</feature>
<name>A0A7I8JXI3_SPIIN</name>
<keyword evidence="2 5" id="KW-0119">Carbohydrate metabolism</keyword>
<dbReference type="PANTHER" id="PTHR31352:SF3">
    <property type="entry name" value="INACTIVE BETA-AMYLASE 9"/>
    <property type="match status" value="1"/>
</dbReference>
<dbReference type="Pfam" id="PF01373">
    <property type="entry name" value="Glyco_hydro_14"/>
    <property type="match status" value="1"/>
</dbReference>
<evidence type="ECO:0000313" key="7">
    <source>
        <dbReference type="EMBL" id="CAA7388634.1"/>
    </source>
</evidence>
<comment type="similarity">
    <text evidence="1 5">Belongs to the glycosyl hydrolase 14 family.</text>
</comment>
<evidence type="ECO:0000256" key="3">
    <source>
        <dbReference type="ARBA" id="ARBA00023326"/>
    </source>
</evidence>
<evidence type="ECO:0000256" key="4">
    <source>
        <dbReference type="PIRSR" id="PIRSR601554-1"/>
    </source>
</evidence>
<dbReference type="Proteomes" id="UP000663760">
    <property type="component" value="Chromosome 1"/>
</dbReference>
<dbReference type="OrthoDB" id="1660156at2759"/>
<dbReference type="AlphaFoldDB" id="A0A7I8JXI3"/>
<evidence type="ECO:0000313" key="8">
    <source>
        <dbReference type="Proteomes" id="UP000663760"/>
    </source>
</evidence>
<evidence type="ECO:0000256" key="2">
    <source>
        <dbReference type="ARBA" id="ARBA00023277"/>
    </source>
</evidence>
<feature type="region of interest" description="Disordered" evidence="6">
    <location>
        <begin position="355"/>
        <end position="382"/>
    </location>
</feature>
<keyword evidence="5" id="KW-0378">Hydrolase</keyword>
<dbReference type="EC" id="3.2.1.2" evidence="5"/>
<feature type="active site" description="Proton donor" evidence="4">
    <location>
        <position position="106"/>
    </location>
</feature>
<evidence type="ECO:0000256" key="6">
    <source>
        <dbReference type="SAM" id="MobiDB-lite"/>
    </source>
</evidence>
<accession>A0A7I8JXI3</accession>
<feature type="active site" description="Proton acceptor" evidence="4">
    <location>
        <position position="292"/>
    </location>
</feature>
<dbReference type="Gene3D" id="3.20.20.80">
    <property type="entry name" value="Glycosidases"/>
    <property type="match status" value="1"/>
</dbReference>
<reference evidence="7" key="1">
    <citation type="submission" date="2020-02" db="EMBL/GenBank/DDBJ databases">
        <authorList>
            <person name="Scholz U."/>
            <person name="Mascher M."/>
            <person name="Fiebig A."/>
        </authorList>
    </citation>
    <scope>NUCLEOTIDE SEQUENCE</scope>
</reference>
<gene>
    <name evidence="7" type="ORF">SI8410_01000828</name>
</gene>
<dbReference type="EMBL" id="LR746264">
    <property type="protein sequence ID" value="CAA7388634.1"/>
    <property type="molecule type" value="Genomic_DNA"/>
</dbReference>
<sequence length="382" mass="42193">MGKYDWSGYLALAQTIRDAGLQIRASLYFHWVSKIGEGNPDIFFTDRAGKRHNNYLSLAVDDLPVLEGKTPVEVYAGFLQSFRATFSDFLGSTIKDVLVGLGPDGELKYPSQQPAPRNKQNMLNHLKEHAEATGNHFWGLSGPHDAPHYNESPESTNFFKEHGGSWDTPYGNFFLSWYSSQLVAHGDRILSVASAAFGDLPLIVYGKLPVMHAWYKHRSHPSELTAGYHNTANSDGYEAVAKVFARHSCGMILPAMDLSDEHQPPASRSSPEALVAQIMRACEKHGVVVSGENSSLRGSPDVVFGKIKETLSKGKPSPVGQFTYQRMGAYFFSPEHFPMFTQFVRSLDWSDLHPDDLPAGDDETIPLTPSSAAEGTRQMQAV</sequence>
<keyword evidence="5" id="KW-0326">Glycosidase</keyword>
<organism evidence="7 8">
    <name type="scientific">Spirodela intermedia</name>
    <name type="common">Intermediate duckweed</name>
    <dbReference type="NCBI Taxonomy" id="51605"/>
    <lineage>
        <taxon>Eukaryota</taxon>
        <taxon>Viridiplantae</taxon>
        <taxon>Streptophyta</taxon>
        <taxon>Embryophyta</taxon>
        <taxon>Tracheophyta</taxon>
        <taxon>Spermatophyta</taxon>
        <taxon>Magnoliopsida</taxon>
        <taxon>Liliopsida</taxon>
        <taxon>Araceae</taxon>
        <taxon>Lemnoideae</taxon>
        <taxon>Spirodela</taxon>
    </lineage>
</organism>
<evidence type="ECO:0000256" key="1">
    <source>
        <dbReference type="ARBA" id="ARBA00005652"/>
    </source>
</evidence>
<keyword evidence="3 5" id="KW-0624">Polysaccharide degradation</keyword>
<evidence type="ECO:0000256" key="5">
    <source>
        <dbReference type="RuleBase" id="RU000509"/>
    </source>
</evidence>
<dbReference type="PRINTS" id="PR00750">
    <property type="entry name" value="BETAAMYLASE"/>
</dbReference>
<comment type="catalytic activity">
    <reaction evidence="5">
        <text>Hydrolysis of (1-&gt;4)-alpha-D-glucosidic linkages in polysaccharides so as to remove successive maltose units from the non-reducing ends of the chains.</text>
        <dbReference type="EC" id="3.2.1.2"/>
    </reaction>
</comment>
<dbReference type="GO" id="GO:0016161">
    <property type="term" value="F:beta-amylase activity"/>
    <property type="evidence" value="ECO:0007669"/>
    <property type="project" value="UniProtKB-EC"/>
</dbReference>
<dbReference type="GO" id="GO:0000272">
    <property type="term" value="P:polysaccharide catabolic process"/>
    <property type="evidence" value="ECO:0007669"/>
    <property type="project" value="UniProtKB-KW"/>
</dbReference>
<dbReference type="SUPFAM" id="SSF51445">
    <property type="entry name" value="(Trans)glycosidases"/>
    <property type="match status" value="1"/>
</dbReference>